<dbReference type="OrthoDB" id="46868at2759"/>
<evidence type="ECO:0000256" key="1">
    <source>
        <dbReference type="ARBA" id="ARBA00004163"/>
    </source>
</evidence>
<evidence type="ECO:0000256" key="3">
    <source>
        <dbReference type="ARBA" id="ARBA00022692"/>
    </source>
</evidence>
<evidence type="ECO:0000256" key="10">
    <source>
        <dbReference type="SAM" id="Coils"/>
    </source>
</evidence>
<keyword evidence="14" id="KW-1185">Reference proteome</keyword>
<feature type="transmembrane region" description="Helical" evidence="11">
    <location>
        <begin position="209"/>
        <end position="230"/>
    </location>
</feature>
<dbReference type="AlphaFoldDB" id="A0A2T9YJP6"/>
<reference evidence="13 14" key="1">
    <citation type="journal article" date="2018" name="MBio">
        <title>Comparative Genomics Reveals the Core Gene Toolbox for the Fungus-Insect Symbiosis.</title>
        <authorList>
            <person name="Wang Y."/>
            <person name="Stata M."/>
            <person name="Wang W."/>
            <person name="Stajich J.E."/>
            <person name="White M.M."/>
            <person name="Moncalvo J.M."/>
        </authorList>
    </citation>
    <scope>NUCLEOTIDE SEQUENCE [LARGE SCALE GENOMIC DNA]</scope>
    <source>
        <strain evidence="13 14">AUS-77-4</strain>
    </source>
</reference>
<keyword evidence="7 10" id="KW-0175">Coiled coil</keyword>
<dbReference type="PANTHER" id="PTHR12825">
    <property type="entry name" value="BNIP1-RELATED"/>
    <property type="match status" value="1"/>
</dbReference>
<evidence type="ECO:0000256" key="4">
    <source>
        <dbReference type="ARBA" id="ARBA00022824"/>
    </source>
</evidence>
<dbReference type="GO" id="GO:0005484">
    <property type="term" value="F:SNAP receptor activity"/>
    <property type="evidence" value="ECO:0007669"/>
    <property type="project" value="InterPro"/>
</dbReference>
<dbReference type="InterPro" id="IPR056173">
    <property type="entry name" value="Sec20_C"/>
</dbReference>
<feature type="domain" description="Sec20 C-terminal" evidence="12">
    <location>
        <begin position="145"/>
        <end position="234"/>
    </location>
</feature>
<dbReference type="InterPro" id="IPR005606">
    <property type="entry name" value="Sec20"/>
</dbReference>
<comment type="subcellular location">
    <subcellularLocation>
        <location evidence="1">Endoplasmic reticulum membrane</location>
        <topology evidence="1">Single-pass type IV membrane protein</topology>
    </subcellularLocation>
</comment>
<dbReference type="STRING" id="61424.A0A2T9YJP6"/>
<evidence type="ECO:0000256" key="9">
    <source>
        <dbReference type="ARBA" id="ARBA00037934"/>
    </source>
</evidence>
<evidence type="ECO:0000313" key="13">
    <source>
        <dbReference type="EMBL" id="PVU92557.1"/>
    </source>
</evidence>
<feature type="coiled-coil region" evidence="10">
    <location>
        <begin position="81"/>
        <end position="108"/>
    </location>
</feature>
<name>A0A2T9YJP6_9FUNG</name>
<evidence type="ECO:0000256" key="5">
    <source>
        <dbReference type="ARBA" id="ARBA00022892"/>
    </source>
</evidence>
<comment type="similarity">
    <text evidence="9">Belongs to the SEC20 family.</text>
</comment>
<evidence type="ECO:0000256" key="2">
    <source>
        <dbReference type="ARBA" id="ARBA00022448"/>
    </source>
</evidence>
<accession>A0A2T9YJP6</accession>
<keyword evidence="6 11" id="KW-1133">Transmembrane helix</keyword>
<dbReference type="EMBL" id="MBFT01000358">
    <property type="protein sequence ID" value="PVU92557.1"/>
    <property type="molecule type" value="Genomic_DNA"/>
</dbReference>
<keyword evidence="8 11" id="KW-0472">Membrane</keyword>
<keyword evidence="2" id="KW-0813">Transport</keyword>
<evidence type="ECO:0000256" key="8">
    <source>
        <dbReference type="ARBA" id="ARBA00023136"/>
    </source>
</evidence>
<dbReference type="GO" id="GO:0031201">
    <property type="term" value="C:SNARE complex"/>
    <property type="evidence" value="ECO:0007669"/>
    <property type="project" value="TreeGrafter"/>
</dbReference>
<evidence type="ECO:0000313" key="14">
    <source>
        <dbReference type="Proteomes" id="UP000245699"/>
    </source>
</evidence>
<gene>
    <name evidence="13" type="ORF">BB559_003686</name>
</gene>
<comment type="caution">
    <text evidence="13">The sequence shown here is derived from an EMBL/GenBank/DDBJ whole genome shotgun (WGS) entry which is preliminary data.</text>
</comment>
<dbReference type="Proteomes" id="UP000245699">
    <property type="component" value="Unassembled WGS sequence"/>
</dbReference>
<proteinExistence type="inferred from homology"/>
<keyword evidence="4" id="KW-0256">Endoplasmic reticulum</keyword>
<dbReference type="Pfam" id="PF03908">
    <property type="entry name" value="Sec20"/>
    <property type="match status" value="1"/>
</dbReference>
<dbReference type="GO" id="GO:0006890">
    <property type="term" value="P:retrograde vesicle-mediated transport, Golgi to endoplasmic reticulum"/>
    <property type="evidence" value="ECO:0007669"/>
    <property type="project" value="InterPro"/>
</dbReference>
<sequence length="276" mass="32019">MSQEQLISEQLAVIENIQRQLQDRIDELYEYIGLDSKRQELMETSKELLKQMEFSIKEFEMEFEDEITEQTEIQINGQTLNKTIKSKYENLRRLQREYREAVVQTKQNKYKQAVNERELLLSGALSPSEFRKRKARTGNELVGAAQDTTDLLRETTQIMARELEVGVNNVAALEESSRLLKKTTEEHKSVGVLLGLSKKVLTELEKADWVDRMLILLALILFSFVSFNILRKRIWIPGLATLIRSLRKKTPIQQPIKLETINTETSITQHLETPAL</sequence>
<evidence type="ECO:0000259" key="12">
    <source>
        <dbReference type="Pfam" id="PF03908"/>
    </source>
</evidence>
<evidence type="ECO:0000256" key="7">
    <source>
        <dbReference type="ARBA" id="ARBA00023054"/>
    </source>
</evidence>
<keyword evidence="3 11" id="KW-0812">Transmembrane</keyword>
<dbReference type="PANTHER" id="PTHR12825:SF0">
    <property type="entry name" value="VESICLE TRANSPORT PROTEIN SEC20"/>
    <property type="match status" value="1"/>
</dbReference>
<evidence type="ECO:0000256" key="11">
    <source>
        <dbReference type="SAM" id="Phobius"/>
    </source>
</evidence>
<keyword evidence="5" id="KW-0931">ER-Golgi transport</keyword>
<dbReference type="GO" id="GO:0005789">
    <property type="term" value="C:endoplasmic reticulum membrane"/>
    <property type="evidence" value="ECO:0007669"/>
    <property type="project" value="UniProtKB-SubCell"/>
</dbReference>
<organism evidence="13 14">
    <name type="scientific">Furculomyces boomerangus</name>
    <dbReference type="NCBI Taxonomy" id="61424"/>
    <lineage>
        <taxon>Eukaryota</taxon>
        <taxon>Fungi</taxon>
        <taxon>Fungi incertae sedis</taxon>
        <taxon>Zoopagomycota</taxon>
        <taxon>Kickxellomycotina</taxon>
        <taxon>Harpellomycetes</taxon>
        <taxon>Harpellales</taxon>
        <taxon>Harpellaceae</taxon>
        <taxon>Furculomyces</taxon>
    </lineage>
</organism>
<evidence type="ECO:0000256" key="6">
    <source>
        <dbReference type="ARBA" id="ARBA00022989"/>
    </source>
</evidence>
<protein>
    <recommendedName>
        <fullName evidence="12">Sec20 C-terminal domain-containing protein</fullName>
    </recommendedName>
</protein>